<evidence type="ECO:0000256" key="2">
    <source>
        <dbReference type="ARBA" id="ARBA00022723"/>
    </source>
</evidence>
<dbReference type="InterPro" id="IPR013427">
    <property type="entry name" value="Haem-bd_dom_put"/>
</dbReference>
<dbReference type="InterPro" id="IPR010496">
    <property type="entry name" value="AL/BT2_dom"/>
</dbReference>
<dbReference type="GO" id="GO:0016787">
    <property type="term" value="F:hydrolase activity"/>
    <property type="evidence" value="ECO:0007669"/>
    <property type="project" value="InterPro"/>
</dbReference>
<dbReference type="NCBIfam" id="TIGR02603">
    <property type="entry name" value="CxxCH_TIGR02603"/>
    <property type="match status" value="1"/>
</dbReference>
<keyword evidence="3 6" id="KW-0732">Signal</keyword>
<dbReference type="SUPFAM" id="SSF50952">
    <property type="entry name" value="Soluble quinoprotein glucose dehydrogenase"/>
    <property type="match status" value="1"/>
</dbReference>
<dbReference type="RefSeq" id="WP_155364245.1">
    <property type="nucleotide sequence ID" value="NZ_CP043930.1"/>
</dbReference>
<dbReference type="InterPro" id="IPR013428">
    <property type="entry name" value="Membrane-bound_put_N"/>
</dbReference>
<dbReference type="Gene3D" id="1.25.10.10">
    <property type="entry name" value="Leucine-rich Repeat Variant"/>
    <property type="match status" value="1"/>
</dbReference>
<evidence type="ECO:0000256" key="6">
    <source>
        <dbReference type="SAM" id="SignalP"/>
    </source>
</evidence>
<dbReference type="GO" id="GO:0046872">
    <property type="term" value="F:metal ion binding"/>
    <property type="evidence" value="ECO:0007669"/>
    <property type="project" value="UniProtKB-KW"/>
</dbReference>
<dbReference type="Proteomes" id="UP000427281">
    <property type="component" value="Chromosome"/>
</dbReference>
<dbReference type="EMBL" id="CP043930">
    <property type="protein sequence ID" value="QGQ23269.1"/>
    <property type="molecule type" value="Genomic_DNA"/>
</dbReference>
<dbReference type="InterPro" id="IPR011041">
    <property type="entry name" value="Quinoprot_gluc/sorb_DH_b-prop"/>
</dbReference>
<dbReference type="Pfam" id="PF13517">
    <property type="entry name" value="FG-GAP_3"/>
    <property type="match status" value="1"/>
</dbReference>
<dbReference type="InterPro" id="IPR011042">
    <property type="entry name" value="6-blade_b-propeller_TolB-like"/>
</dbReference>
<dbReference type="PROSITE" id="PS51007">
    <property type="entry name" value="CYTC"/>
    <property type="match status" value="1"/>
</dbReference>
<name>A0A6I6AEE8_9PLAN</name>
<keyword evidence="1 5" id="KW-0349">Heme</keyword>
<dbReference type="Pfam" id="PF23500">
    <property type="entry name" value="DUF7133"/>
    <property type="match status" value="1"/>
</dbReference>
<dbReference type="NCBIfam" id="TIGR02604">
    <property type="entry name" value="Piru_Ver_Nterm"/>
    <property type="match status" value="1"/>
</dbReference>
<dbReference type="GO" id="GO:0020037">
    <property type="term" value="F:heme binding"/>
    <property type="evidence" value="ECO:0007669"/>
    <property type="project" value="InterPro"/>
</dbReference>
<dbReference type="InterPro" id="IPR028994">
    <property type="entry name" value="Integrin_alpha_N"/>
</dbReference>
<organism evidence="8 9">
    <name type="scientific">Gimesia benthica</name>
    <dbReference type="NCBI Taxonomy" id="2608982"/>
    <lineage>
        <taxon>Bacteria</taxon>
        <taxon>Pseudomonadati</taxon>
        <taxon>Planctomycetota</taxon>
        <taxon>Planctomycetia</taxon>
        <taxon>Planctomycetales</taxon>
        <taxon>Planctomycetaceae</taxon>
        <taxon>Gimesia</taxon>
    </lineage>
</organism>
<evidence type="ECO:0000313" key="8">
    <source>
        <dbReference type="EMBL" id="QGQ23269.1"/>
    </source>
</evidence>
<feature type="signal peptide" evidence="6">
    <location>
        <begin position="1"/>
        <end position="20"/>
    </location>
</feature>
<protein>
    <submittedName>
        <fullName evidence="8">DUF1080 domain-containing protein</fullName>
    </submittedName>
</protein>
<dbReference type="SUPFAM" id="SSF69318">
    <property type="entry name" value="Integrin alpha N-terminal domain"/>
    <property type="match status" value="1"/>
</dbReference>
<keyword evidence="4 5" id="KW-0408">Iron</keyword>
<dbReference type="InterPro" id="IPR013517">
    <property type="entry name" value="FG-GAP"/>
</dbReference>
<dbReference type="Gene3D" id="1.10.760.10">
    <property type="entry name" value="Cytochrome c-like domain"/>
    <property type="match status" value="1"/>
</dbReference>
<dbReference type="Gene3D" id="2.120.10.30">
    <property type="entry name" value="TolB, C-terminal domain"/>
    <property type="match status" value="1"/>
</dbReference>
<dbReference type="InterPro" id="IPR036909">
    <property type="entry name" value="Cyt_c-like_dom_sf"/>
</dbReference>
<reference evidence="8 9" key="1">
    <citation type="submission" date="2019-09" db="EMBL/GenBank/DDBJ databases">
        <title>Gimesia benthica sp. nov., a novel bacterium isolated from deep-sea water of the Northwest Indian Ocean.</title>
        <authorList>
            <person name="Dai X."/>
        </authorList>
    </citation>
    <scope>NUCLEOTIDE SEQUENCE [LARGE SCALE GENOMIC DNA]</scope>
    <source>
        <strain evidence="8 9">E7</strain>
    </source>
</reference>
<gene>
    <name evidence="8" type="ORF">F1728_11560</name>
</gene>
<evidence type="ECO:0000313" key="9">
    <source>
        <dbReference type="Proteomes" id="UP000427281"/>
    </source>
</evidence>
<proteinExistence type="predicted"/>
<dbReference type="KEGG" id="gim:F1728_11560"/>
<dbReference type="InterPro" id="IPR009056">
    <property type="entry name" value="Cyt_c-like_dom"/>
</dbReference>
<evidence type="ECO:0000256" key="5">
    <source>
        <dbReference type="PROSITE-ProRule" id="PRU00433"/>
    </source>
</evidence>
<accession>A0A6I6AEE8</accession>
<dbReference type="InterPro" id="IPR011989">
    <property type="entry name" value="ARM-like"/>
</dbReference>
<feature type="chain" id="PRO_5026088222" evidence="6">
    <location>
        <begin position="21"/>
        <end position="1787"/>
    </location>
</feature>
<dbReference type="Gene3D" id="2.60.120.560">
    <property type="entry name" value="Exo-inulinase, domain 1"/>
    <property type="match status" value="1"/>
</dbReference>
<feature type="domain" description="Cytochrome c" evidence="7">
    <location>
        <begin position="1422"/>
        <end position="1554"/>
    </location>
</feature>
<evidence type="ECO:0000259" key="7">
    <source>
        <dbReference type="PROSITE" id="PS51007"/>
    </source>
</evidence>
<evidence type="ECO:0000256" key="3">
    <source>
        <dbReference type="ARBA" id="ARBA00022729"/>
    </source>
</evidence>
<keyword evidence="9" id="KW-1185">Reference proteome</keyword>
<dbReference type="SUPFAM" id="SSF46626">
    <property type="entry name" value="Cytochrome c"/>
    <property type="match status" value="1"/>
</dbReference>
<dbReference type="PANTHER" id="PTHR33546">
    <property type="entry name" value="LARGE, MULTIFUNCTIONAL SECRETED PROTEIN-RELATED"/>
    <property type="match status" value="1"/>
</dbReference>
<dbReference type="Pfam" id="PF06439">
    <property type="entry name" value="3keto-disac_hyd"/>
    <property type="match status" value="1"/>
</dbReference>
<dbReference type="PANTHER" id="PTHR33546:SF1">
    <property type="entry name" value="LARGE, MULTIFUNCTIONAL SECRETED PROTEIN"/>
    <property type="match status" value="1"/>
</dbReference>
<evidence type="ECO:0000256" key="4">
    <source>
        <dbReference type="ARBA" id="ARBA00023004"/>
    </source>
</evidence>
<dbReference type="Gene3D" id="2.130.10.130">
    <property type="entry name" value="Integrin alpha, N-terminal"/>
    <property type="match status" value="1"/>
</dbReference>
<dbReference type="GO" id="GO:0009055">
    <property type="term" value="F:electron transfer activity"/>
    <property type="evidence" value="ECO:0007669"/>
    <property type="project" value="InterPro"/>
</dbReference>
<keyword evidence="2 5" id="KW-0479">Metal-binding</keyword>
<evidence type="ECO:0000256" key="1">
    <source>
        <dbReference type="ARBA" id="ARBA00022617"/>
    </source>
</evidence>
<dbReference type="InterPro" id="IPR055557">
    <property type="entry name" value="DUF7133"/>
</dbReference>
<sequence>MARYSLFLLSLILAAPLAAAEEFTLHQFDRLQLGDKFYAEGATFGDLNRDGHQDLISGPYWYAGPDFKTKHEYYPVKEWSINGYSDNFFAFVNDVNKDEWPDIVIIGFPGKEAYWYANPQKQSGHWKRYLAHPVVDNESPTYTDLTGDGEPELVFHTGGQLGYAGPGKDPTKPWSFHAVSPNLKYGRFTHGLGVGDVNGDGKQDILEKNGWWEQPADLQKAGFWTRHPFKFTGAGGSQMYAYDVDGDGDQDVITSKAAHAYGLSWFENVKKDGEITFVEHPIMGSKPEENKYGVVFSQLHAVDLVDMDGDGVKDIVTGKRFWAHQGHDPGAKEPPVNYWFKIVRTPKGVDFLPYQINDKSGVGTQVVAGDVTGNKLPDLVVGNKSGTYLLKHKQVKVDEATWKQAQPKKYVPKKVSVKNELKPGEHFATNADGRRLNLDFETGDLKDWVAEGEAFRSQPVKGDTVKARRRDMVSNHQGQFWVGTYEVLEDVPVGTLSSASINVTHPYATFYVGGGSHDSTRVEIVDRATNKVIAKASGRNNERMHQELVDLTKYQGKEIFIRLVDQHKGGWGHINFDHFRFHDKQPAQLEVADSGALAQEHTQKYDGLPGKKAAEVMSVPDGFSVSLVAAEPDVQQPIAMTIDDRGRLWVAESYAYPSKQPEGKGKDRILIFEDKDADGKFETRKVFQEKLNLVSGLEVGFGGVWVGQAPYLLFIPDKNGDDKPDGEPEILLDGWHYEDTHETLNSFIWGPDGWLYGCHGVFTHSRVGKPGTPDDQRQPINAGIWRYHPTRHEFEVFAHGTSNPWGVDFNDQGQCFLTCCVIPHLFHIVQNARYRRQAGQHFNPYTYDDIKTIAKHRHWTGGQWNQSDRVASDRVGGGHAHAGAMIYLGGSWPKKYHNQLFMNNIHGARLNQDQLAREGSGYIGDFAPDFLYANDRSSQILYLRYGPDGQVYFIDWYDTNQCHHREFQKHDRSNGRIFRVAYNDAKPVKVDLQKLTSAELVKLQLHENDWYVRQSRRILQERGADPEVHAQLAEIAFGNDDVTRRLRGLWALHVTGGLSEAKVMQALKDPSEFMRGWAIQLALETGAPSKQLLETMEALAKQDPSPVVRLYLGSAANRLPLDQRAGILKGLVSHAEDQHDHNLPLLYWYALEPLAPHDMQQAYALAKDAKIPLIESYTLRRIADIGTEEAVAFLVEQLGGAQTADEQKVFLDSINSALRGRRQFPMPTPWKSVGKRLMASQDPVVKSRSLSLAVTFGDPAAMQRLREIVADQKNDLAGRKSALDSLLGVRDPQLVPILIPLLDQKGIRREALRGLAGYPDAAIATAILERYPQYDLNEKRDALNTLASRLNFAEQLVAAVEAGEVPSKDLSAEIIRQLGNLKDKELNAKIGKVWGVVRESAADKKKLIASYKNMIERPHPTPDINLGRAIFAKTCQQCHKLFGTGASIGPELTGSNRANLDYLLSNVVDPSAVMAKDYQPAVIVTESGRIITGIIKKEDKNAVTVATANETVIIPRDEIDEMSLSDKSMMPDNLWKQLSRVEVRSLVKYLASPGQVPMKATPENLKQFFNGQDLTGWSGDSQLWFVENGEIVGRSPGIKRNEFLVSDMLVGDFELKVKVKLTPNAGNSGIQFRSSLQPGGHVKGYQADIGAGWWGKLYEEHGRGLLFKESGEQHVREGDWNEYRVVAVGPRIRTYINGKLCTDLNDPQGPSPAFWRSRFIPAGRWRSALRILNCAWILPGIKADLTQAGLSARGPACVSPFQVDVESPEVRAEGTSVMLDVADTIEV</sequence>